<dbReference type="PANTHER" id="PTHR22770:SF13">
    <property type="entry name" value="RING-TYPE DOMAIN-CONTAINING PROTEIN"/>
    <property type="match status" value="1"/>
</dbReference>
<dbReference type="CDD" id="cd22585">
    <property type="entry name" value="Rcat_RBR_DEAH12-like"/>
    <property type="match status" value="1"/>
</dbReference>
<dbReference type="InterPro" id="IPR044066">
    <property type="entry name" value="TRIAD_supradom"/>
</dbReference>
<feature type="region of interest" description="Disordered" evidence="9">
    <location>
        <begin position="339"/>
        <end position="375"/>
    </location>
</feature>
<dbReference type="AlphaFoldDB" id="A0A8H5LU12"/>
<gene>
    <name evidence="13" type="ORF">D9758_002568</name>
</gene>
<protein>
    <submittedName>
        <fullName evidence="13">Uncharacterized protein</fullName>
    </submittedName>
</protein>
<evidence type="ECO:0000256" key="8">
    <source>
        <dbReference type="PROSITE-ProRule" id="PRU00723"/>
    </source>
</evidence>
<feature type="domain" description="RING-type" evidence="12">
    <location>
        <begin position="905"/>
        <end position="1105"/>
    </location>
</feature>
<dbReference type="InterPro" id="IPR001841">
    <property type="entry name" value="Znf_RING"/>
</dbReference>
<feature type="zinc finger region" description="C3H1-type" evidence="8">
    <location>
        <begin position="386"/>
        <end position="408"/>
    </location>
</feature>
<evidence type="ECO:0000256" key="6">
    <source>
        <dbReference type="ARBA" id="ARBA00022786"/>
    </source>
</evidence>
<dbReference type="Pfam" id="PF01485">
    <property type="entry name" value="IBR"/>
    <property type="match status" value="1"/>
</dbReference>
<accession>A0A8H5LU12</accession>
<dbReference type="InterPro" id="IPR051628">
    <property type="entry name" value="LUBAC_E3_Ligases"/>
</dbReference>
<dbReference type="PROSITE" id="PS00518">
    <property type="entry name" value="ZF_RING_1"/>
    <property type="match status" value="1"/>
</dbReference>
<dbReference type="InterPro" id="IPR017907">
    <property type="entry name" value="Znf_RING_CS"/>
</dbReference>
<dbReference type="Proteomes" id="UP000559256">
    <property type="component" value="Unassembled WGS sequence"/>
</dbReference>
<keyword evidence="5 8" id="KW-0863">Zinc-finger</keyword>
<organism evidence="13 14">
    <name type="scientific">Tetrapyrgos nigripes</name>
    <dbReference type="NCBI Taxonomy" id="182062"/>
    <lineage>
        <taxon>Eukaryota</taxon>
        <taxon>Fungi</taxon>
        <taxon>Dikarya</taxon>
        <taxon>Basidiomycota</taxon>
        <taxon>Agaricomycotina</taxon>
        <taxon>Agaricomycetes</taxon>
        <taxon>Agaricomycetidae</taxon>
        <taxon>Agaricales</taxon>
        <taxon>Marasmiineae</taxon>
        <taxon>Marasmiaceae</taxon>
        <taxon>Tetrapyrgos</taxon>
    </lineage>
</organism>
<comment type="pathway">
    <text evidence="1">Protein modification; protein ubiquitination.</text>
</comment>
<dbReference type="InterPro" id="IPR013083">
    <property type="entry name" value="Znf_RING/FYVE/PHD"/>
</dbReference>
<dbReference type="InterPro" id="IPR013087">
    <property type="entry name" value="Znf_C2H2_type"/>
</dbReference>
<dbReference type="GO" id="GO:0097039">
    <property type="term" value="P:protein linear polyubiquitination"/>
    <property type="evidence" value="ECO:0007669"/>
    <property type="project" value="TreeGrafter"/>
</dbReference>
<dbReference type="GO" id="GO:0003676">
    <property type="term" value="F:nucleic acid binding"/>
    <property type="evidence" value="ECO:0007669"/>
    <property type="project" value="InterPro"/>
</dbReference>
<reference evidence="13 14" key="1">
    <citation type="journal article" date="2020" name="ISME J.">
        <title>Uncovering the hidden diversity of litter-decomposition mechanisms in mushroom-forming fungi.</title>
        <authorList>
            <person name="Floudas D."/>
            <person name="Bentzer J."/>
            <person name="Ahren D."/>
            <person name="Johansson T."/>
            <person name="Persson P."/>
            <person name="Tunlid A."/>
        </authorList>
    </citation>
    <scope>NUCLEOTIDE SEQUENCE [LARGE SCALE GENOMIC DNA]</scope>
    <source>
        <strain evidence="13 14">CBS 291.85</strain>
    </source>
</reference>
<keyword evidence="3 8" id="KW-0479">Metal-binding</keyword>
<keyword evidence="7 8" id="KW-0862">Zinc</keyword>
<dbReference type="SMART" id="SM00184">
    <property type="entry name" value="RING"/>
    <property type="match status" value="1"/>
</dbReference>
<keyword evidence="4" id="KW-0677">Repeat</keyword>
<dbReference type="InterPro" id="IPR035979">
    <property type="entry name" value="RBD_domain_sf"/>
</dbReference>
<comment type="caution">
    <text evidence="13">The sequence shown here is derived from an EMBL/GenBank/DDBJ whole genome shotgun (WGS) entry which is preliminary data.</text>
</comment>
<dbReference type="GO" id="GO:0008270">
    <property type="term" value="F:zinc ion binding"/>
    <property type="evidence" value="ECO:0007669"/>
    <property type="project" value="UniProtKB-KW"/>
</dbReference>
<feature type="domain" description="RING-type" evidence="10">
    <location>
        <begin position="909"/>
        <end position="950"/>
    </location>
</feature>
<keyword evidence="2" id="KW-0808">Transferase</keyword>
<dbReference type="PROSITE" id="PS51873">
    <property type="entry name" value="TRIAD"/>
    <property type="match status" value="1"/>
</dbReference>
<dbReference type="Gene3D" id="3.30.40.10">
    <property type="entry name" value="Zinc/RING finger domain, C3HC4 (zinc finger)"/>
    <property type="match status" value="1"/>
</dbReference>
<keyword evidence="14" id="KW-1185">Reference proteome</keyword>
<dbReference type="Gene3D" id="1.20.120.1750">
    <property type="match status" value="1"/>
</dbReference>
<evidence type="ECO:0000259" key="12">
    <source>
        <dbReference type="PROSITE" id="PS51873"/>
    </source>
</evidence>
<evidence type="ECO:0000313" key="13">
    <source>
        <dbReference type="EMBL" id="KAF5369369.1"/>
    </source>
</evidence>
<feature type="domain" description="C3H1-type" evidence="11">
    <location>
        <begin position="386"/>
        <end position="408"/>
    </location>
</feature>
<evidence type="ECO:0000256" key="1">
    <source>
        <dbReference type="ARBA" id="ARBA00004906"/>
    </source>
</evidence>
<dbReference type="InterPro" id="IPR027370">
    <property type="entry name" value="Znf-RING_euk"/>
</dbReference>
<dbReference type="GO" id="GO:0004842">
    <property type="term" value="F:ubiquitin-protein transferase activity"/>
    <property type="evidence" value="ECO:0007669"/>
    <property type="project" value="TreeGrafter"/>
</dbReference>
<dbReference type="SMART" id="SM00647">
    <property type="entry name" value="IBR"/>
    <property type="match status" value="2"/>
</dbReference>
<dbReference type="InterPro" id="IPR002867">
    <property type="entry name" value="IBR_dom"/>
</dbReference>
<feature type="compositionally biased region" description="Polar residues" evidence="9">
    <location>
        <begin position="339"/>
        <end position="361"/>
    </location>
</feature>
<dbReference type="SUPFAM" id="SSF54928">
    <property type="entry name" value="RNA-binding domain, RBD"/>
    <property type="match status" value="1"/>
</dbReference>
<evidence type="ECO:0000259" key="11">
    <source>
        <dbReference type="PROSITE" id="PS50103"/>
    </source>
</evidence>
<evidence type="ECO:0000256" key="2">
    <source>
        <dbReference type="ARBA" id="ARBA00022679"/>
    </source>
</evidence>
<dbReference type="SUPFAM" id="SSF57850">
    <property type="entry name" value="RING/U-box"/>
    <property type="match status" value="2"/>
</dbReference>
<feature type="region of interest" description="Disordered" evidence="9">
    <location>
        <begin position="228"/>
        <end position="299"/>
    </location>
</feature>
<dbReference type="InterPro" id="IPR000571">
    <property type="entry name" value="Znf_CCCH"/>
</dbReference>
<evidence type="ECO:0000313" key="14">
    <source>
        <dbReference type="Proteomes" id="UP000559256"/>
    </source>
</evidence>
<feature type="zinc finger region" description="C3H1-type" evidence="8">
    <location>
        <begin position="152"/>
        <end position="179"/>
    </location>
</feature>
<feature type="region of interest" description="Disordered" evidence="9">
    <location>
        <begin position="21"/>
        <end position="40"/>
    </location>
</feature>
<evidence type="ECO:0000256" key="7">
    <source>
        <dbReference type="ARBA" id="ARBA00022833"/>
    </source>
</evidence>
<dbReference type="Pfam" id="PF13445">
    <property type="entry name" value="zf-RING_UBOX"/>
    <property type="match status" value="1"/>
</dbReference>
<dbReference type="OrthoDB" id="10009520at2759"/>
<feature type="compositionally biased region" description="Low complexity" evidence="9">
    <location>
        <begin position="24"/>
        <end position="35"/>
    </location>
</feature>
<evidence type="ECO:0000256" key="5">
    <source>
        <dbReference type="ARBA" id="ARBA00022771"/>
    </source>
</evidence>
<dbReference type="PROSITE" id="PS00028">
    <property type="entry name" value="ZINC_FINGER_C2H2_1"/>
    <property type="match status" value="1"/>
</dbReference>
<dbReference type="Gene3D" id="4.10.1000.10">
    <property type="entry name" value="Zinc finger, CCCH-type"/>
    <property type="match status" value="1"/>
</dbReference>
<proteinExistence type="predicted"/>
<name>A0A8H5LU12_9AGAR</name>
<dbReference type="PANTHER" id="PTHR22770">
    <property type="entry name" value="UBIQUITIN CONJUGATING ENZYME 7 INTERACTING PROTEIN-RELATED"/>
    <property type="match status" value="1"/>
</dbReference>
<evidence type="ECO:0000259" key="10">
    <source>
        <dbReference type="PROSITE" id="PS50089"/>
    </source>
</evidence>
<evidence type="ECO:0000256" key="3">
    <source>
        <dbReference type="ARBA" id="ARBA00022723"/>
    </source>
</evidence>
<dbReference type="GO" id="GO:0043130">
    <property type="term" value="F:ubiquitin binding"/>
    <property type="evidence" value="ECO:0007669"/>
    <property type="project" value="TreeGrafter"/>
</dbReference>
<dbReference type="Pfam" id="PF22191">
    <property type="entry name" value="IBR_1"/>
    <property type="match status" value="1"/>
</dbReference>
<evidence type="ECO:0000256" key="9">
    <source>
        <dbReference type="SAM" id="MobiDB-lite"/>
    </source>
</evidence>
<dbReference type="GO" id="GO:0000151">
    <property type="term" value="C:ubiquitin ligase complex"/>
    <property type="evidence" value="ECO:0007669"/>
    <property type="project" value="TreeGrafter"/>
</dbReference>
<feature type="domain" description="C3H1-type" evidence="11">
    <location>
        <begin position="152"/>
        <end position="179"/>
    </location>
</feature>
<dbReference type="EMBL" id="JAACJM010000013">
    <property type="protein sequence ID" value="KAF5369369.1"/>
    <property type="molecule type" value="Genomic_DNA"/>
</dbReference>
<evidence type="ECO:0000256" key="4">
    <source>
        <dbReference type="ARBA" id="ARBA00022737"/>
    </source>
</evidence>
<dbReference type="SMART" id="SM00356">
    <property type="entry name" value="ZnF_C3H1"/>
    <property type="match status" value="2"/>
</dbReference>
<dbReference type="CDD" id="cd20335">
    <property type="entry name" value="BRcat_RBR"/>
    <property type="match status" value="1"/>
</dbReference>
<dbReference type="PROSITE" id="PS50103">
    <property type="entry name" value="ZF_C3H1"/>
    <property type="match status" value="2"/>
</dbReference>
<sequence>MAVRSVHRNMPETHLCSNQQYFASNGQPSSSSSHQSQKDTVDRIDSVLEGIRQACNANSGKKSLRALEKLPERSSVSYARIDYDTPSNTDNKVGTNLLPPMNVDNHNTGLGLYIDRHGTKHALPNSFPVISSTTQPPRKYPYPQHYPKSSAQKRNEVCQRFLCGRCPYGSRCHRIHPTNMSTHPNTPARIDICDVSAYSEVDSTLITRAETTCATYICELDVDAATPTPEVKLPGSSLGSSNIEDTEPKNKRPSVNSKPRSNRITSRDKISRPATVNPGSSAAPENCSIAPPPQPVDGVVSVNLTRSEEPDDASRNTALKEWETGWDCYTDASAWSDGATSASESSMLSTRSRGSTNTSVSGDEPGPSKPRPASVKYPPPACYPAVCRKWLAGLCSRGHTCFFVHRDIEYDLSAVPPKPPTSSSYMFNIRDHIKVRLGPGFDIQEIVTGFESPWLHISQLPSGLQADELSRYLTQRGYPPQDLKMFAHGARVRFSSHIEARNANVSLNGSSHWGVTLSTRLAINNSSGRDISIKDTVVRIQWQAPGVVAYAGYKTLEKANEALEIARREYPNTFVAARLYEGLPAVDRCTVHFSNLPIHTEKEDMDKYAQPSDVMWDEPNYKRVDVAANGIRRLLEYRDFPFLAFDVSPPPYRDGLVQAWAHFSTPSLAKDAAAMLHTRKPKCTGLTRLFARHLQSIDYIVPVDEYRKFSSDVLALRGELWQSASRYTTIGVQEKLNSVVVTLSADDIKELGRLKANFERIRSGEVLRKDREIVWDGFFAGDNGRMYLRGVEKRYSGVIIKEEISRRRIMLFGPLEKRSAVKKLLLDKYEELNAMEQKIPLPTHLVGPFLHSELPSLRMVLGEDTVRVDLWEEEVIVRGTRKAAQTVMQAVQNVGRKQSHRRFGNLASCPVCFGEVDVPVSLKCGHTYCRACLINYFNAATENRFFPLTCLGNDATCGERILLSVPREVLSLGEFDNIVEAAFLAHVHTRPKEFHYCPTPDCLQVYRSAPKGTVIQCPSCLLRICPECHIEYHDGFECLDRDSDQSFKEWVGAHDVKNCPGCKIPIERAEGCNHVTCTQCQSHICWVCMETFPRGEGIYSHMRIEHGGIGLVEDFVFEPFMN</sequence>
<feature type="compositionally biased region" description="Polar residues" evidence="9">
    <location>
        <begin position="253"/>
        <end position="264"/>
    </location>
</feature>
<dbReference type="GO" id="GO:0043161">
    <property type="term" value="P:proteasome-mediated ubiquitin-dependent protein catabolic process"/>
    <property type="evidence" value="ECO:0007669"/>
    <property type="project" value="TreeGrafter"/>
</dbReference>
<keyword evidence="6" id="KW-0833">Ubl conjugation pathway</keyword>
<dbReference type="PROSITE" id="PS50089">
    <property type="entry name" value="ZF_RING_2"/>
    <property type="match status" value="1"/>
</dbReference>